<dbReference type="Proteomes" id="UP000580250">
    <property type="component" value="Unassembled WGS sequence"/>
</dbReference>
<dbReference type="EMBL" id="CAJEWN010000763">
    <property type="protein sequence ID" value="CAD2189681.1"/>
    <property type="molecule type" value="Genomic_DNA"/>
</dbReference>
<protein>
    <submittedName>
        <fullName evidence="1">Uncharacterized protein</fullName>
    </submittedName>
</protein>
<organism evidence="1 2">
    <name type="scientific">Meloidogyne enterolobii</name>
    <name type="common">Root-knot nematode worm</name>
    <name type="synonym">Meloidogyne mayaguensis</name>
    <dbReference type="NCBI Taxonomy" id="390850"/>
    <lineage>
        <taxon>Eukaryota</taxon>
        <taxon>Metazoa</taxon>
        <taxon>Ecdysozoa</taxon>
        <taxon>Nematoda</taxon>
        <taxon>Chromadorea</taxon>
        <taxon>Rhabditida</taxon>
        <taxon>Tylenchina</taxon>
        <taxon>Tylenchomorpha</taxon>
        <taxon>Tylenchoidea</taxon>
        <taxon>Meloidogynidae</taxon>
        <taxon>Meloidogyninae</taxon>
        <taxon>Meloidogyne</taxon>
    </lineage>
</organism>
<evidence type="ECO:0000313" key="2">
    <source>
        <dbReference type="Proteomes" id="UP000580250"/>
    </source>
</evidence>
<evidence type="ECO:0000313" key="1">
    <source>
        <dbReference type="EMBL" id="CAD2189681.1"/>
    </source>
</evidence>
<dbReference type="AlphaFoldDB" id="A0A6V7WRL7"/>
<gene>
    <name evidence="1" type="ORF">MENT_LOCUS42418</name>
</gene>
<sequence length="94" mass="11164">MLVIVEQTGDRAKWTGTVPFVLRYARTSSMVTVNNSNNGEIMLLLLAPVGRPEMLELSRQVEEEEEEEMLELCRQWRRRRRRRRRRKCFAGRGN</sequence>
<accession>A0A6V7WRL7</accession>
<name>A0A6V7WRL7_MELEN</name>
<reference evidence="1 2" key="1">
    <citation type="submission" date="2020-08" db="EMBL/GenBank/DDBJ databases">
        <authorList>
            <person name="Koutsovoulos G."/>
            <person name="Danchin GJ E."/>
        </authorList>
    </citation>
    <scope>NUCLEOTIDE SEQUENCE [LARGE SCALE GENOMIC DNA]</scope>
</reference>
<comment type="caution">
    <text evidence="1">The sequence shown here is derived from an EMBL/GenBank/DDBJ whole genome shotgun (WGS) entry which is preliminary data.</text>
</comment>
<proteinExistence type="predicted"/>